<dbReference type="Gene3D" id="1.10.1660.10">
    <property type="match status" value="1"/>
</dbReference>
<protein>
    <submittedName>
        <fullName evidence="3">MerR family transcriptional regulator</fullName>
    </submittedName>
</protein>
<dbReference type="EMBL" id="CP158375">
    <property type="protein sequence ID" value="XDO98427.1"/>
    <property type="molecule type" value="Genomic_DNA"/>
</dbReference>
<sequence>MTQSVHQGPPVACSIQDLAPRLGVSARTLRFYEERGLIQSSRGRGGARHYDPRSADRAARIVTLRRHGLSLDQIQQVVDAGDAAELINTLKAIRDDQAARLADLQGLIAKLSSQLVDCVQLDRG</sequence>
<dbReference type="AlphaFoldDB" id="A0AB39KY15"/>
<name>A0AB39KY15_9CAUL</name>
<dbReference type="PRINTS" id="PR00040">
    <property type="entry name" value="HTHMERR"/>
</dbReference>
<dbReference type="InterPro" id="IPR047057">
    <property type="entry name" value="MerR_fam"/>
</dbReference>
<dbReference type="PANTHER" id="PTHR30204">
    <property type="entry name" value="REDOX-CYCLING DRUG-SENSING TRANSCRIPTIONAL ACTIVATOR SOXR"/>
    <property type="match status" value="1"/>
</dbReference>
<dbReference type="RefSeq" id="WP_369062302.1">
    <property type="nucleotide sequence ID" value="NZ_CP158375.1"/>
</dbReference>
<gene>
    <name evidence="3" type="ORF">ABOZ73_08445</name>
</gene>
<reference evidence="3" key="1">
    <citation type="submission" date="2024-06" db="EMBL/GenBank/DDBJ databases">
        <title>Caulobacter inopinatus, sp. nov.</title>
        <authorList>
            <person name="Donachie S.P."/>
        </authorList>
    </citation>
    <scope>NUCLEOTIDE SEQUENCE</scope>
    <source>
        <strain evidence="3">73W</strain>
    </source>
</reference>
<dbReference type="SMART" id="SM00422">
    <property type="entry name" value="HTH_MERR"/>
    <property type="match status" value="1"/>
</dbReference>
<organism evidence="3">
    <name type="scientific">Caulobacter sp. 73W</name>
    <dbReference type="NCBI Taxonomy" id="3161137"/>
    <lineage>
        <taxon>Bacteria</taxon>
        <taxon>Pseudomonadati</taxon>
        <taxon>Pseudomonadota</taxon>
        <taxon>Alphaproteobacteria</taxon>
        <taxon>Caulobacterales</taxon>
        <taxon>Caulobacteraceae</taxon>
        <taxon>Caulobacter</taxon>
    </lineage>
</organism>
<dbReference type="PROSITE" id="PS50937">
    <property type="entry name" value="HTH_MERR_2"/>
    <property type="match status" value="1"/>
</dbReference>
<evidence type="ECO:0000259" key="2">
    <source>
        <dbReference type="PROSITE" id="PS50937"/>
    </source>
</evidence>
<dbReference type="CDD" id="cd00592">
    <property type="entry name" value="HTH_MerR-like"/>
    <property type="match status" value="1"/>
</dbReference>
<dbReference type="InterPro" id="IPR000551">
    <property type="entry name" value="MerR-type_HTH_dom"/>
</dbReference>
<dbReference type="InterPro" id="IPR009061">
    <property type="entry name" value="DNA-bd_dom_put_sf"/>
</dbReference>
<dbReference type="Pfam" id="PF13411">
    <property type="entry name" value="MerR_1"/>
    <property type="match status" value="1"/>
</dbReference>
<dbReference type="GO" id="GO:0003677">
    <property type="term" value="F:DNA binding"/>
    <property type="evidence" value="ECO:0007669"/>
    <property type="project" value="UniProtKB-KW"/>
</dbReference>
<dbReference type="PANTHER" id="PTHR30204:SF93">
    <property type="entry name" value="HTH MERR-TYPE DOMAIN-CONTAINING PROTEIN"/>
    <property type="match status" value="1"/>
</dbReference>
<dbReference type="GO" id="GO:0003700">
    <property type="term" value="F:DNA-binding transcription factor activity"/>
    <property type="evidence" value="ECO:0007669"/>
    <property type="project" value="InterPro"/>
</dbReference>
<proteinExistence type="predicted"/>
<evidence type="ECO:0000256" key="1">
    <source>
        <dbReference type="ARBA" id="ARBA00023125"/>
    </source>
</evidence>
<evidence type="ECO:0000313" key="3">
    <source>
        <dbReference type="EMBL" id="XDO98427.1"/>
    </source>
</evidence>
<accession>A0AB39KY15</accession>
<keyword evidence="1" id="KW-0238">DNA-binding</keyword>
<dbReference type="SUPFAM" id="SSF46955">
    <property type="entry name" value="Putative DNA-binding domain"/>
    <property type="match status" value="1"/>
</dbReference>
<feature type="domain" description="HTH merR-type" evidence="2">
    <location>
        <begin position="14"/>
        <end position="80"/>
    </location>
</feature>